<dbReference type="Proteomes" id="UP001305652">
    <property type="component" value="Chromosome"/>
</dbReference>
<dbReference type="InterPro" id="IPR038078">
    <property type="entry name" value="PhoU-like_sf"/>
</dbReference>
<comment type="function">
    <text evidence="7">Plays a role in the regulation of phosphate uptake.</text>
</comment>
<keyword evidence="6 7" id="KW-0592">Phosphate transport</keyword>
<keyword evidence="5 7" id="KW-0963">Cytoplasm</keyword>
<dbReference type="GO" id="GO:0045936">
    <property type="term" value="P:negative regulation of phosphate metabolic process"/>
    <property type="evidence" value="ECO:0007669"/>
    <property type="project" value="InterPro"/>
</dbReference>
<dbReference type="GO" id="GO:0030643">
    <property type="term" value="P:intracellular phosphate ion homeostasis"/>
    <property type="evidence" value="ECO:0007669"/>
    <property type="project" value="InterPro"/>
</dbReference>
<dbReference type="NCBIfam" id="TIGR02135">
    <property type="entry name" value="phoU_full"/>
    <property type="match status" value="1"/>
</dbReference>
<dbReference type="PANTHER" id="PTHR42930:SF3">
    <property type="entry name" value="PHOSPHATE-SPECIFIC TRANSPORT SYSTEM ACCESSORY PROTEIN PHOU"/>
    <property type="match status" value="1"/>
</dbReference>
<comment type="similarity">
    <text evidence="2 7">Belongs to the PhoU family.</text>
</comment>
<evidence type="ECO:0000256" key="2">
    <source>
        <dbReference type="ARBA" id="ARBA00008107"/>
    </source>
</evidence>
<organism evidence="9 10">
    <name type="scientific">Methanoculleus receptaculi</name>
    <dbReference type="NCBI Taxonomy" id="394967"/>
    <lineage>
        <taxon>Archaea</taxon>
        <taxon>Methanobacteriati</taxon>
        <taxon>Methanobacteriota</taxon>
        <taxon>Stenosarchaea group</taxon>
        <taxon>Methanomicrobia</taxon>
        <taxon>Methanomicrobiales</taxon>
        <taxon>Methanomicrobiaceae</taxon>
        <taxon>Methanoculleus</taxon>
    </lineage>
</organism>
<dbReference type="EMBL" id="CP137642">
    <property type="protein sequence ID" value="WOX57926.1"/>
    <property type="molecule type" value="Genomic_DNA"/>
</dbReference>
<feature type="domain" description="PhoU" evidence="8">
    <location>
        <begin position="122"/>
        <end position="205"/>
    </location>
</feature>
<evidence type="ECO:0000313" key="10">
    <source>
        <dbReference type="Proteomes" id="UP001305652"/>
    </source>
</evidence>
<dbReference type="Gene3D" id="1.20.58.220">
    <property type="entry name" value="Phosphate transport system protein phou homolog 2, domain 2"/>
    <property type="match status" value="1"/>
</dbReference>
<dbReference type="AlphaFoldDB" id="A0AAX4FVF7"/>
<dbReference type="InterPro" id="IPR026022">
    <property type="entry name" value="PhoU_dom"/>
</dbReference>
<dbReference type="PANTHER" id="PTHR42930">
    <property type="entry name" value="PHOSPHATE-SPECIFIC TRANSPORT SYSTEM ACCESSORY PROTEIN PHOU"/>
    <property type="match status" value="1"/>
</dbReference>
<comment type="subcellular location">
    <subcellularLocation>
        <location evidence="1 7">Cytoplasm</location>
    </subcellularLocation>
</comment>
<evidence type="ECO:0000256" key="3">
    <source>
        <dbReference type="ARBA" id="ARBA00011738"/>
    </source>
</evidence>
<feature type="domain" description="PhoU" evidence="8">
    <location>
        <begin position="16"/>
        <end position="101"/>
    </location>
</feature>
<dbReference type="GO" id="GO:0006817">
    <property type="term" value="P:phosphate ion transport"/>
    <property type="evidence" value="ECO:0007669"/>
    <property type="project" value="UniProtKB-KW"/>
</dbReference>
<evidence type="ECO:0000256" key="5">
    <source>
        <dbReference type="ARBA" id="ARBA00022490"/>
    </source>
</evidence>
<evidence type="ECO:0000259" key="8">
    <source>
        <dbReference type="Pfam" id="PF01895"/>
    </source>
</evidence>
<protein>
    <recommendedName>
        <fullName evidence="7">Phosphate-specific transport system accessory protein PhoU</fullName>
    </recommendedName>
</protein>
<dbReference type="Pfam" id="PF01895">
    <property type="entry name" value="PhoU"/>
    <property type="match status" value="2"/>
</dbReference>
<keyword evidence="4 7" id="KW-0813">Transport</keyword>
<sequence length="217" mass="24762">MVKKFRAELRSLKEDVRDMGDLALDMLQRAVKALETGDVSAVESFDRDKKRLADQDHEIEQDCLRLIALYQPVAKDLRTIATALKMNTYLYRIGRYGKDIAILVPDLADVPESSDCLDSIPVMADLVIGMVTDALTAFEREDLSVIDDILPREEEVDALRYDVLRESLASMVDDPRRITWCTDCIMIARYLERCGDHACKIAEKVRYMVTGDRVEIR</sequence>
<proteinExistence type="inferred from homology"/>
<dbReference type="InterPro" id="IPR028366">
    <property type="entry name" value="PhoU"/>
</dbReference>
<gene>
    <name evidence="9" type="primary">phoU</name>
    <name evidence="9" type="ORF">R6Y96_01330</name>
</gene>
<dbReference type="PIRSF" id="PIRSF003107">
    <property type="entry name" value="PhoU"/>
    <property type="match status" value="1"/>
</dbReference>
<dbReference type="SUPFAM" id="SSF109755">
    <property type="entry name" value="PhoU-like"/>
    <property type="match status" value="1"/>
</dbReference>
<dbReference type="KEGG" id="mrc:R6Y96_01330"/>
<dbReference type="RefSeq" id="WP_318621696.1">
    <property type="nucleotide sequence ID" value="NZ_CP137642.1"/>
</dbReference>
<evidence type="ECO:0000313" key="9">
    <source>
        <dbReference type="EMBL" id="WOX57926.1"/>
    </source>
</evidence>
<accession>A0AAX4FVF7</accession>
<evidence type="ECO:0000256" key="7">
    <source>
        <dbReference type="PIRNR" id="PIRNR003107"/>
    </source>
</evidence>
<evidence type="ECO:0000256" key="1">
    <source>
        <dbReference type="ARBA" id="ARBA00004496"/>
    </source>
</evidence>
<name>A0AAX4FVF7_9EURY</name>
<dbReference type="GeneID" id="85731757"/>
<comment type="subunit">
    <text evidence="3 7">Homodimer.</text>
</comment>
<reference evidence="9 10" key="1">
    <citation type="submission" date="2023-10" db="EMBL/GenBank/DDBJ databases">
        <title>The complete genome sequence of Methanoculleus receptaculi DSM 18860.</title>
        <authorList>
            <person name="Lai S.-J."/>
            <person name="You Y.-T."/>
            <person name="Chen S.-C."/>
        </authorList>
    </citation>
    <scope>NUCLEOTIDE SEQUENCE [LARGE SCALE GENOMIC DNA]</scope>
    <source>
        <strain evidence="9 10">DSM 18860</strain>
    </source>
</reference>
<evidence type="ECO:0000256" key="6">
    <source>
        <dbReference type="ARBA" id="ARBA00022592"/>
    </source>
</evidence>
<dbReference type="FunFam" id="1.20.58.220:FF:000004">
    <property type="entry name" value="Phosphate-specific transport system accessory protein PhoU"/>
    <property type="match status" value="1"/>
</dbReference>
<keyword evidence="10" id="KW-1185">Reference proteome</keyword>
<dbReference type="GO" id="GO:0005737">
    <property type="term" value="C:cytoplasm"/>
    <property type="evidence" value="ECO:0007669"/>
    <property type="project" value="UniProtKB-SubCell"/>
</dbReference>
<evidence type="ECO:0000256" key="4">
    <source>
        <dbReference type="ARBA" id="ARBA00022448"/>
    </source>
</evidence>